<keyword evidence="1" id="KW-1133">Transmembrane helix</keyword>
<accession>A0A8S5L6F0</accession>
<evidence type="ECO:0000256" key="1">
    <source>
        <dbReference type="SAM" id="Phobius"/>
    </source>
</evidence>
<keyword evidence="1" id="KW-0472">Membrane</keyword>
<organism evidence="2">
    <name type="scientific">Myoviridae sp. ctOoC8</name>
    <dbReference type="NCBI Taxonomy" id="2823542"/>
    <lineage>
        <taxon>Viruses</taxon>
        <taxon>Duplodnaviria</taxon>
        <taxon>Heunggongvirae</taxon>
        <taxon>Uroviricota</taxon>
        <taxon>Caudoviricetes</taxon>
    </lineage>
</organism>
<sequence length="36" mass="4260">MREVFLIFVSYLLVYNCFHCVLCSLVYFLAQLLIVS</sequence>
<name>A0A8S5L6F0_9CAUD</name>
<keyword evidence="1" id="KW-0812">Transmembrane</keyword>
<reference evidence="2" key="1">
    <citation type="journal article" date="2021" name="Proc. Natl. Acad. Sci. U.S.A.">
        <title>A Catalog of Tens of Thousands of Viruses from Human Metagenomes Reveals Hidden Associations with Chronic Diseases.</title>
        <authorList>
            <person name="Tisza M.J."/>
            <person name="Buck C.B."/>
        </authorList>
    </citation>
    <scope>NUCLEOTIDE SEQUENCE</scope>
    <source>
        <strain evidence="2">CtOoC8</strain>
    </source>
</reference>
<protein>
    <submittedName>
        <fullName evidence="2">Uncharacterized protein</fullName>
    </submittedName>
</protein>
<feature type="transmembrane region" description="Helical" evidence="1">
    <location>
        <begin position="6"/>
        <end position="30"/>
    </location>
</feature>
<dbReference type="EMBL" id="BK014641">
    <property type="protein sequence ID" value="DAD65317.1"/>
    <property type="molecule type" value="Genomic_DNA"/>
</dbReference>
<proteinExistence type="predicted"/>
<evidence type="ECO:0000313" key="2">
    <source>
        <dbReference type="EMBL" id="DAD65317.1"/>
    </source>
</evidence>